<dbReference type="Proteomes" id="UP000245252">
    <property type="component" value="Unassembled WGS sequence"/>
</dbReference>
<dbReference type="OrthoDB" id="9760333at2"/>
<keyword evidence="7" id="KW-0406">Ion transport</keyword>
<accession>A0A2U2DNT8</accession>
<evidence type="ECO:0000256" key="1">
    <source>
        <dbReference type="ARBA" id="ARBA00004571"/>
    </source>
</evidence>
<dbReference type="Pfam" id="PF00593">
    <property type="entry name" value="TonB_dep_Rec_b-barrel"/>
    <property type="match status" value="1"/>
</dbReference>
<dbReference type="SUPFAM" id="SSF56935">
    <property type="entry name" value="Porins"/>
    <property type="match status" value="1"/>
</dbReference>
<evidence type="ECO:0008006" key="17">
    <source>
        <dbReference type="Google" id="ProtNLM"/>
    </source>
</evidence>
<evidence type="ECO:0000256" key="5">
    <source>
        <dbReference type="ARBA" id="ARBA00022692"/>
    </source>
</evidence>
<dbReference type="EMBL" id="QFBC01000008">
    <property type="protein sequence ID" value="PWE54932.1"/>
    <property type="molecule type" value="Genomic_DNA"/>
</dbReference>
<dbReference type="InterPro" id="IPR000531">
    <property type="entry name" value="Beta-barrel_TonB"/>
</dbReference>
<comment type="similarity">
    <text evidence="11 12">Belongs to the TonB-dependent receptor family.</text>
</comment>
<evidence type="ECO:0000256" key="7">
    <source>
        <dbReference type="ARBA" id="ARBA00023065"/>
    </source>
</evidence>
<name>A0A2U2DNT8_9HYPH</name>
<evidence type="ECO:0000259" key="14">
    <source>
        <dbReference type="Pfam" id="PF07715"/>
    </source>
</evidence>
<evidence type="ECO:0000256" key="6">
    <source>
        <dbReference type="ARBA" id="ARBA00023004"/>
    </source>
</evidence>
<evidence type="ECO:0000313" key="16">
    <source>
        <dbReference type="Proteomes" id="UP000245252"/>
    </source>
</evidence>
<dbReference type="InterPro" id="IPR012910">
    <property type="entry name" value="Plug_dom"/>
</dbReference>
<protein>
    <recommendedName>
        <fullName evidence="17">TonB-dependent receptor</fullName>
    </recommendedName>
</protein>
<keyword evidence="10 11" id="KW-0998">Cell outer membrane</keyword>
<evidence type="ECO:0000256" key="4">
    <source>
        <dbReference type="ARBA" id="ARBA00022496"/>
    </source>
</evidence>
<dbReference type="RefSeq" id="WP_109459732.1">
    <property type="nucleotide sequence ID" value="NZ_QFBC01000008.1"/>
</dbReference>
<sequence length="724" mass="77919">MKTAIGFAVLLAGVSQPVLVRAQEAAGETVLKPILVTAEKRTAESKDVPASIVVKTGEALSLRKTKRRDDAIAAEPNAQTGAVTAKLYTSFTAIRGVGSALIESDPSVGIYVDGIGIGNAQAHSGTLLDVDRIEILRGPQGTLYGRNNIAGSVNIISNLPDPDVTGGEVGVDFGRFGTLGTTAVFNTPIGESGWAARGALSASKTDGFLHSTVDGRDLDGGKDIHGRFSVAGDITDNLEFLGIVDVERQVLDGEMFGMPEADFLRGRRGVAVDDPTRIDSDLATVSGQLTYRLDNGDSIVSITGFQKSAVGVKGNGFPLGYFAAYDGLFQSFGFPDFRYRAENPFDSDYRQWSQELRYISEDNERFNWVAGLYGEFSEASRIYGANSTFTGGEATLSTRGDTDTVSLSVFADGTYALNDQWKLYSGLRVGHDRKTFDYDFTANTAAQLLGLTGTFAPGYNAKLSETYVTPRLGLQFEPMEGLNLYGGVSSGYKSGGFNSGFVGLGDEGAYDSERVVSYELGLKSATLDDRLKVEASVFYIDWRDQQVQGFNALTGATPISNASRSESWGGELSVAYDVDDHWSLMAAAGYADATYKDFRNARALDGSGTVDVSGNQQQFVSRFTGSAGLAYQWETGWHDLVGKVGVNYRYRSSYYFDVQNTIRQKGYGLLDAYAGLENDRYAAYLFAKNIGDVDYRIVAADLGTGRLVSPGDPLTFGGSFKVKF</sequence>
<evidence type="ECO:0000256" key="10">
    <source>
        <dbReference type="ARBA" id="ARBA00023237"/>
    </source>
</evidence>
<keyword evidence="6" id="KW-0408">Iron</keyword>
<keyword evidence="3 11" id="KW-1134">Transmembrane beta strand</keyword>
<evidence type="ECO:0000256" key="2">
    <source>
        <dbReference type="ARBA" id="ARBA00022448"/>
    </source>
</evidence>
<reference evidence="15 16" key="1">
    <citation type="submission" date="2018-05" db="EMBL/GenBank/DDBJ databases">
        <title>The draft genome of strain NS-104.</title>
        <authorList>
            <person name="Hang P."/>
            <person name="Jiang J."/>
        </authorList>
    </citation>
    <scope>NUCLEOTIDE SEQUENCE [LARGE SCALE GENOMIC DNA]</scope>
    <source>
        <strain evidence="15 16">NS-104</strain>
    </source>
</reference>
<feature type="domain" description="TonB-dependent receptor plug" evidence="14">
    <location>
        <begin position="46"/>
        <end position="151"/>
    </location>
</feature>
<comment type="caution">
    <text evidence="15">The sequence shown here is derived from an EMBL/GenBank/DDBJ whole genome shotgun (WGS) entry which is preliminary data.</text>
</comment>
<evidence type="ECO:0000256" key="8">
    <source>
        <dbReference type="ARBA" id="ARBA00023077"/>
    </source>
</evidence>
<evidence type="ECO:0000256" key="3">
    <source>
        <dbReference type="ARBA" id="ARBA00022452"/>
    </source>
</evidence>
<feature type="domain" description="TonB-dependent receptor-like beta-barrel" evidence="13">
    <location>
        <begin position="262"/>
        <end position="689"/>
    </location>
</feature>
<dbReference type="InterPro" id="IPR036942">
    <property type="entry name" value="Beta-barrel_TonB_sf"/>
</dbReference>
<dbReference type="PROSITE" id="PS52016">
    <property type="entry name" value="TONB_DEPENDENT_REC_3"/>
    <property type="match status" value="1"/>
</dbReference>
<evidence type="ECO:0000259" key="13">
    <source>
        <dbReference type="Pfam" id="PF00593"/>
    </source>
</evidence>
<dbReference type="InterPro" id="IPR039426">
    <property type="entry name" value="TonB-dep_rcpt-like"/>
</dbReference>
<keyword evidence="5 11" id="KW-0812">Transmembrane</keyword>
<keyword evidence="4" id="KW-0410">Iron transport</keyword>
<comment type="subcellular location">
    <subcellularLocation>
        <location evidence="1 11">Cell outer membrane</location>
        <topology evidence="1 11">Multi-pass membrane protein</topology>
    </subcellularLocation>
</comment>
<organism evidence="15 16">
    <name type="scientific">Metarhizobium album</name>
    <dbReference type="NCBI Taxonomy" id="2182425"/>
    <lineage>
        <taxon>Bacteria</taxon>
        <taxon>Pseudomonadati</taxon>
        <taxon>Pseudomonadota</taxon>
        <taxon>Alphaproteobacteria</taxon>
        <taxon>Hyphomicrobiales</taxon>
        <taxon>Rhizobiaceae</taxon>
        <taxon>Metarhizobium</taxon>
    </lineage>
</organism>
<keyword evidence="2 11" id="KW-0813">Transport</keyword>
<evidence type="ECO:0000313" key="15">
    <source>
        <dbReference type="EMBL" id="PWE54932.1"/>
    </source>
</evidence>
<gene>
    <name evidence="15" type="ORF">DEM27_18525</name>
</gene>
<keyword evidence="8 12" id="KW-0798">TonB box</keyword>
<dbReference type="AlphaFoldDB" id="A0A2U2DNT8"/>
<keyword evidence="16" id="KW-1185">Reference proteome</keyword>
<evidence type="ECO:0000256" key="9">
    <source>
        <dbReference type="ARBA" id="ARBA00023136"/>
    </source>
</evidence>
<evidence type="ECO:0000256" key="11">
    <source>
        <dbReference type="PROSITE-ProRule" id="PRU01360"/>
    </source>
</evidence>
<keyword evidence="9 11" id="KW-0472">Membrane</keyword>
<dbReference type="PANTHER" id="PTHR32552:SF81">
    <property type="entry name" value="TONB-DEPENDENT OUTER MEMBRANE RECEPTOR"/>
    <property type="match status" value="1"/>
</dbReference>
<dbReference type="PANTHER" id="PTHR32552">
    <property type="entry name" value="FERRICHROME IRON RECEPTOR-RELATED"/>
    <property type="match status" value="1"/>
</dbReference>
<evidence type="ECO:0000256" key="12">
    <source>
        <dbReference type="RuleBase" id="RU003357"/>
    </source>
</evidence>
<proteinExistence type="inferred from homology"/>
<dbReference type="Gene3D" id="2.40.170.20">
    <property type="entry name" value="TonB-dependent receptor, beta-barrel domain"/>
    <property type="match status" value="1"/>
</dbReference>
<dbReference type="GO" id="GO:0006826">
    <property type="term" value="P:iron ion transport"/>
    <property type="evidence" value="ECO:0007669"/>
    <property type="project" value="UniProtKB-KW"/>
</dbReference>
<dbReference type="GO" id="GO:0009279">
    <property type="term" value="C:cell outer membrane"/>
    <property type="evidence" value="ECO:0007669"/>
    <property type="project" value="UniProtKB-SubCell"/>
</dbReference>
<dbReference type="Pfam" id="PF07715">
    <property type="entry name" value="Plug"/>
    <property type="match status" value="1"/>
</dbReference>